<accession>A0ABW5M9H4</accession>
<comment type="caution">
    <text evidence="2">The sequence shown here is derived from an EMBL/GenBank/DDBJ whole genome shotgun (WGS) entry which is preliminary data.</text>
</comment>
<protein>
    <submittedName>
        <fullName evidence="2">Uncharacterized protein</fullName>
    </submittedName>
</protein>
<feature type="signal peptide" evidence="1">
    <location>
        <begin position="1"/>
        <end position="24"/>
    </location>
</feature>
<dbReference type="Proteomes" id="UP001597469">
    <property type="component" value="Unassembled WGS sequence"/>
</dbReference>
<proteinExistence type="predicted"/>
<evidence type="ECO:0000256" key="1">
    <source>
        <dbReference type="SAM" id="SignalP"/>
    </source>
</evidence>
<feature type="chain" id="PRO_5045300877" evidence="1">
    <location>
        <begin position="25"/>
        <end position="162"/>
    </location>
</feature>
<reference evidence="3" key="1">
    <citation type="journal article" date="2019" name="Int. J. Syst. Evol. Microbiol.">
        <title>The Global Catalogue of Microorganisms (GCM) 10K type strain sequencing project: providing services to taxonomists for standard genome sequencing and annotation.</title>
        <authorList>
            <consortium name="The Broad Institute Genomics Platform"/>
            <consortium name="The Broad Institute Genome Sequencing Center for Infectious Disease"/>
            <person name="Wu L."/>
            <person name="Ma J."/>
        </authorList>
    </citation>
    <scope>NUCLEOTIDE SEQUENCE [LARGE SCALE GENOMIC DNA]</scope>
    <source>
        <strain evidence="3">KCTC 42805</strain>
    </source>
</reference>
<evidence type="ECO:0000313" key="2">
    <source>
        <dbReference type="EMBL" id="MFD2572849.1"/>
    </source>
</evidence>
<dbReference type="RefSeq" id="WP_381525440.1">
    <property type="nucleotide sequence ID" value="NZ_JBHULN010000013.1"/>
</dbReference>
<gene>
    <name evidence="2" type="ORF">ACFSUS_19565</name>
</gene>
<keyword evidence="1" id="KW-0732">Signal</keyword>
<evidence type="ECO:0000313" key="3">
    <source>
        <dbReference type="Proteomes" id="UP001597469"/>
    </source>
</evidence>
<organism evidence="2 3">
    <name type="scientific">Spirosoma soli</name>
    <dbReference type="NCBI Taxonomy" id="1770529"/>
    <lineage>
        <taxon>Bacteria</taxon>
        <taxon>Pseudomonadati</taxon>
        <taxon>Bacteroidota</taxon>
        <taxon>Cytophagia</taxon>
        <taxon>Cytophagales</taxon>
        <taxon>Cytophagaceae</taxon>
        <taxon>Spirosoma</taxon>
    </lineage>
</organism>
<sequence>MQLVRRSLLLVLVTFSLGVGNIVAQSTPDVRNVRWGFTPKQVRESETGKPTSVKKEKLIYSRIPLVDRMVGLEYDFNGDSLLSASYFYYTTVSITKADVLAASADVEAMLKKQYGPGKSALVGDVRNTVWLTPRTQISLSVGNVDKGWSMEVVYLCRVCSGQ</sequence>
<keyword evidence="3" id="KW-1185">Reference proteome</keyword>
<dbReference type="EMBL" id="JBHULN010000013">
    <property type="protein sequence ID" value="MFD2572849.1"/>
    <property type="molecule type" value="Genomic_DNA"/>
</dbReference>
<name>A0ABW5M9H4_9BACT</name>